<organism evidence="2 3">
    <name type="scientific">Kutzneria viridogrisea</name>
    <dbReference type="NCBI Taxonomy" id="47990"/>
    <lineage>
        <taxon>Bacteria</taxon>
        <taxon>Bacillati</taxon>
        <taxon>Actinomycetota</taxon>
        <taxon>Actinomycetes</taxon>
        <taxon>Pseudonocardiales</taxon>
        <taxon>Pseudonocardiaceae</taxon>
        <taxon>Kutzneria</taxon>
    </lineage>
</organism>
<protein>
    <recommendedName>
        <fullName evidence="4">S-adenosyl methyltransferase</fullName>
    </recommendedName>
</protein>
<accession>A0ABR6BJ59</accession>
<sequence>MYEGATSPGAPHGSCEESMTQSGHTPRRSAPHGPKRRDDSTHPTGTRRGVERRPYPTASTTTRVSPAKPGPASARSQSRGSTSTPTPATVWTAGPAPIDLDAAWPTPIVEKIVGAFSEPGGRVALLPWPSARPTPGERPRLTPVFSDGVLNHAPGAEPDGEVTDALAAIEGLHRTVRVVHVPTDPAAIGPASRPFWADLVDGLDHSSATVSAPSRSDLRGRVLDGAQAAPADTDLIITSLRPENGGDHASDLVALVAARLLRVGGILAVITHCDWPAGELIDPTGAVVASAQNADLLYLQHIIALHAPVRDGAFAVDSLTEPDSATDDEQARAAHRAAVRGLPTPHRRVHSDVLVFAQPHQYEPLPVSPAEQAFTTGVIR</sequence>
<dbReference type="Proteomes" id="UP000517916">
    <property type="component" value="Unassembled WGS sequence"/>
</dbReference>
<evidence type="ECO:0000256" key="1">
    <source>
        <dbReference type="SAM" id="MobiDB-lite"/>
    </source>
</evidence>
<reference evidence="2 3" key="1">
    <citation type="submission" date="2020-08" db="EMBL/GenBank/DDBJ databases">
        <title>Genomic Encyclopedia of Archaeal and Bacterial Type Strains, Phase II (KMG-II): from individual species to whole genera.</title>
        <authorList>
            <person name="Goeker M."/>
        </authorList>
    </citation>
    <scope>NUCLEOTIDE SEQUENCE [LARGE SCALE GENOMIC DNA]</scope>
    <source>
        <strain evidence="2 3">DSM 43850</strain>
    </source>
</reference>
<comment type="caution">
    <text evidence="2">The sequence shown here is derived from an EMBL/GenBank/DDBJ whole genome shotgun (WGS) entry which is preliminary data.</text>
</comment>
<keyword evidence="3" id="KW-1185">Reference proteome</keyword>
<feature type="compositionally biased region" description="Basic residues" evidence="1">
    <location>
        <begin position="25"/>
        <end position="35"/>
    </location>
</feature>
<evidence type="ECO:0000313" key="3">
    <source>
        <dbReference type="Proteomes" id="UP000517916"/>
    </source>
</evidence>
<proteinExistence type="predicted"/>
<feature type="region of interest" description="Disordered" evidence="1">
    <location>
        <begin position="1"/>
        <end position="94"/>
    </location>
</feature>
<feature type="compositionally biased region" description="Polar residues" evidence="1">
    <location>
        <begin position="74"/>
        <end position="89"/>
    </location>
</feature>
<evidence type="ECO:0008006" key="4">
    <source>
        <dbReference type="Google" id="ProtNLM"/>
    </source>
</evidence>
<dbReference type="EMBL" id="JACJID010000003">
    <property type="protein sequence ID" value="MBA8926923.1"/>
    <property type="molecule type" value="Genomic_DNA"/>
</dbReference>
<dbReference type="RefSeq" id="WP_318296440.1">
    <property type="nucleotide sequence ID" value="NZ_BAAABQ010000051.1"/>
</dbReference>
<name>A0ABR6BJ59_9PSEU</name>
<evidence type="ECO:0000313" key="2">
    <source>
        <dbReference type="EMBL" id="MBA8926923.1"/>
    </source>
</evidence>
<gene>
    <name evidence="2" type="ORF">BC739_004129</name>
</gene>